<dbReference type="Proteomes" id="UP000887116">
    <property type="component" value="Unassembled WGS sequence"/>
</dbReference>
<reference evidence="1" key="1">
    <citation type="submission" date="2020-07" db="EMBL/GenBank/DDBJ databases">
        <title>Multicomponent nature underlies the extraordinary mechanical properties of spider dragline silk.</title>
        <authorList>
            <person name="Kono N."/>
            <person name="Nakamura H."/>
            <person name="Mori M."/>
            <person name="Yoshida Y."/>
            <person name="Ohtoshi R."/>
            <person name="Malay A.D."/>
            <person name="Moran D.A.P."/>
            <person name="Tomita M."/>
            <person name="Numata K."/>
            <person name="Arakawa K."/>
        </authorList>
    </citation>
    <scope>NUCLEOTIDE SEQUENCE</scope>
</reference>
<dbReference type="OrthoDB" id="10269007at2759"/>
<evidence type="ECO:0000313" key="1">
    <source>
        <dbReference type="EMBL" id="GFR01214.1"/>
    </source>
</evidence>
<dbReference type="EMBL" id="BMAO01005394">
    <property type="protein sequence ID" value="GFR01214.1"/>
    <property type="molecule type" value="Genomic_DNA"/>
</dbReference>
<comment type="caution">
    <text evidence="1">The sequence shown here is derived from an EMBL/GenBank/DDBJ whole genome shotgun (WGS) entry which is preliminary data.</text>
</comment>
<gene>
    <name evidence="1" type="ORF">TNCT_687401</name>
</gene>
<accession>A0A8X6GDZ4</accession>
<keyword evidence="2" id="KW-1185">Reference proteome</keyword>
<sequence>MGVGTFLPHQRDWKNKRKTLMGENVHRKLRTSYSNKYPLISLGRGRDGKNLRIQQSVIHNHWAEEQIAGDFFRERRPELVRGLLGFQVRGCCWQARSDQSSWVVNLRLTSLENLWVSQKRGPTRTEDVSMFL</sequence>
<proteinExistence type="predicted"/>
<organism evidence="1 2">
    <name type="scientific">Trichonephila clavata</name>
    <name type="common">Joro spider</name>
    <name type="synonym">Nephila clavata</name>
    <dbReference type="NCBI Taxonomy" id="2740835"/>
    <lineage>
        <taxon>Eukaryota</taxon>
        <taxon>Metazoa</taxon>
        <taxon>Ecdysozoa</taxon>
        <taxon>Arthropoda</taxon>
        <taxon>Chelicerata</taxon>
        <taxon>Arachnida</taxon>
        <taxon>Araneae</taxon>
        <taxon>Araneomorphae</taxon>
        <taxon>Entelegynae</taxon>
        <taxon>Araneoidea</taxon>
        <taxon>Nephilidae</taxon>
        <taxon>Trichonephila</taxon>
    </lineage>
</organism>
<protein>
    <submittedName>
        <fullName evidence="1">Uncharacterized protein</fullName>
    </submittedName>
</protein>
<dbReference type="AlphaFoldDB" id="A0A8X6GDZ4"/>
<evidence type="ECO:0000313" key="2">
    <source>
        <dbReference type="Proteomes" id="UP000887116"/>
    </source>
</evidence>
<name>A0A8X6GDZ4_TRICU</name>